<comment type="caution">
    <text evidence="1">The sequence shown here is derived from an EMBL/GenBank/DDBJ whole genome shotgun (WGS) entry which is preliminary data.</text>
</comment>
<proteinExistence type="predicted"/>
<sequence>MPRQVHDRRQWSATSFRHEAELGAWWALGSQPATVAVTEARHWYAGQRGPDAESLLHAWLLFDHAVPIGVRGRGDRFLLATEDPYGSYDMGQYGQTEVGPAQHPDVLARFVGARLTDGAVIVGHHGEDSCGLVLRFDTGDLTIATLADEWILAAGTPPAALTRHSIVGPFVHGTPPCTDLPPSGRATCRVLPSRSVAGLGPAGFPNYRVEGV</sequence>
<dbReference type="Proteomes" id="UP000647017">
    <property type="component" value="Unassembled WGS sequence"/>
</dbReference>
<reference evidence="1 2" key="1">
    <citation type="submission" date="2021-01" db="EMBL/GenBank/DDBJ databases">
        <title>Whole genome shotgun sequence of Verrucosispora andamanensis NBRC 109075.</title>
        <authorList>
            <person name="Komaki H."/>
            <person name="Tamura T."/>
        </authorList>
    </citation>
    <scope>NUCLEOTIDE SEQUENCE [LARGE SCALE GENOMIC DNA]</scope>
    <source>
        <strain evidence="1 2">NBRC 109075</strain>
    </source>
</reference>
<dbReference type="EMBL" id="BOOZ01000086">
    <property type="protein sequence ID" value="GIJ13188.1"/>
    <property type="molecule type" value="Genomic_DNA"/>
</dbReference>
<organism evidence="1 2">
    <name type="scientific">Micromonospora andamanensis</name>
    <dbReference type="NCBI Taxonomy" id="1287068"/>
    <lineage>
        <taxon>Bacteria</taxon>
        <taxon>Bacillati</taxon>
        <taxon>Actinomycetota</taxon>
        <taxon>Actinomycetes</taxon>
        <taxon>Micromonosporales</taxon>
        <taxon>Micromonosporaceae</taxon>
        <taxon>Micromonospora</taxon>
    </lineage>
</organism>
<accession>A0ABQ4I5R2</accession>
<gene>
    <name evidence="1" type="ORF">Van01_64020</name>
</gene>
<evidence type="ECO:0000313" key="2">
    <source>
        <dbReference type="Proteomes" id="UP000647017"/>
    </source>
</evidence>
<evidence type="ECO:0000313" key="1">
    <source>
        <dbReference type="EMBL" id="GIJ13188.1"/>
    </source>
</evidence>
<keyword evidence="2" id="KW-1185">Reference proteome</keyword>
<name>A0ABQ4I5R2_9ACTN</name>
<protein>
    <submittedName>
        <fullName evidence="1">Uncharacterized protein</fullName>
    </submittedName>
</protein>